<comment type="caution">
    <text evidence="4">The sequence shown here is derived from an EMBL/GenBank/DDBJ whole genome shotgun (WGS) entry which is preliminary data.</text>
</comment>
<dbReference type="PANTHER" id="PTHR45947">
    <property type="entry name" value="SULFOQUINOVOSYL TRANSFERASE SQD2"/>
    <property type="match status" value="1"/>
</dbReference>
<dbReference type="InterPro" id="IPR028098">
    <property type="entry name" value="Glyco_trans_4-like_N"/>
</dbReference>
<dbReference type="GO" id="GO:0016757">
    <property type="term" value="F:glycosyltransferase activity"/>
    <property type="evidence" value="ECO:0007669"/>
    <property type="project" value="UniProtKB-KW"/>
</dbReference>
<dbReference type="PANTHER" id="PTHR45947:SF3">
    <property type="entry name" value="SULFOQUINOVOSYL TRANSFERASE SQD2"/>
    <property type="match status" value="1"/>
</dbReference>
<evidence type="ECO:0000313" key="5">
    <source>
        <dbReference type="Proteomes" id="UP001595823"/>
    </source>
</evidence>
<accession>A0ABV8U5L7</accession>
<proteinExistence type="predicted"/>
<feature type="domain" description="Glycosyltransferase subfamily 4-like N-terminal" evidence="3">
    <location>
        <begin position="19"/>
        <end position="177"/>
    </location>
</feature>
<dbReference type="Proteomes" id="UP001595823">
    <property type="component" value="Unassembled WGS sequence"/>
</dbReference>
<dbReference type="Pfam" id="PF13692">
    <property type="entry name" value="Glyco_trans_1_4"/>
    <property type="match status" value="1"/>
</dbReference>
<dbReference type="InterPro" id="IPR050194">
    <property type="entry name" value="Glycosyltransferase_grp1"/>
</dbReference>
<dbReference type="RefSeq" id="WP_380625290.1">
    <property type="nucleotide sequence ID" value="NZ_JBHSDK010000061.1"/>
</dbReference>
<name>A0ABV8U5L7_9ACTN</name>
<organism evidence="4 5">
    <name type="scientific">Salininema proteolyticum</name>
    <dbReference type="NCBI Taxonomy" id="1607685"/>
    <lineage>
        <taxon>Bacteria</taxon>
        <taxon>Bacillati</taxon>
        <taxon>Actinomycetota</taxon>
        <taxon>Actinomycetes</taxon>
        <taxon>Glycomycetales</taxon>
        <taxon>Glycomycetaceae</taxon>
        <taxon>Salininema</taxon>
    </lineage>
</organism>
<sequence>MGRPLRVGIVSPYSFDVAGGVQFHIRDLAETLMASGHTVSVLAPGADDDSLPPYVVGAGRSVAVPYNGSIARLAFGPRSAAKVRRWLAKGRFDVVHVHEPLSPSLSCLAVLAAKETPVVATFHTSITRSRMLQAGKYLAQLVLERISARIAVSPLARRVQVEHLGGGAVEIPNGVDVPYFRGARPMAEYGGVPTVGFVGRFDEPRKGFPLLAEAFNRVAPDHPRARLLVVGRGDGAAAERMFAGPAAERVDLLGAVDNDAKAAMLSTLDVYVAPNTGGESFGMILTEAMSAGAAVLASDIPAFASVLDGGGAGRLFASEDVGDLARNLDELLGDEGVRKGYTDRADEWVERYDWATVAARVAEVYRAAIDAG</sequence>
<protein>
    <submittedName>
        <fullName evidence="4">Glycosyltransferase family 4 protein</fullName>
        <ecNumber evidence="4">2.4.-.-</ecNumber>
    </submittedName>
</protein>
<dbReference type="Gene3D" id="3.40.50.2000">
    <property type="entry name" value="Glycogen Phosphorylase B"/>
    <property type="match status" value="2"/>
</dbReference>
<keyword evidence="2 4" id="KW-0808">Transferase</keyword>
<reference evidence="5" key="1">
    <citation type="journal article" date="2019" name="Int. J. Syst. Evol. Microbiol.">
        <title>The Global Catalogue of Microorganisms (GCM) 10K type strain sequencing project: providing services to taxonomists for standard genome sequencing and annotation.</title>
        <authorList>
            <consortium name="The Broad Institute Genomics Platform"/>
            <consortium name="The Broad Institute Genome Sequencing Center for Infectious Disease"/>
            <person name="Wu L."/>
            <person name="Ma J."/>
        </authorList>
    </citation>
    <scope>NUCLEOTIDE SEQUENCE [LARGE SCALE GENOMIC DNA]</scope>
    <source>
        <strain evidence="5">IBRC-M 10908</strain>
    </source>
</reference>
<evidence type="ECO:0000256" key="1">
    <source>
        <dbReference type="ARBA" id="ARBA00022676"/>
    </source>
</evidence>
<dbReference type="Pfam" id="PF13439">
    <property type="entry name" value="Glyco_transf_4"/>
    <property type="match status" value="1"/>
</dbReference>
<keyword evidence="1 4" id="KW-0328">Glycosyltransferase</keyword>
<evidence type="ECO:0000256" key="2">
    <source>
        <dbReference type="ARBA" id="ARBA00022679"/>
    </source>
</evidence>
<evidence type="ECO:0000313" key="4">
    <source>
        <dbReference type="EMBL" id="MFC4337871.1"/>
    </source>
</evidence>
<gene>
    <name evidence="4" type="ORF">ACFPET_22000</name>
</gene>
<dbReference type="SUPFAM" id="SSF53756">
    <property type="entry name" value="UDP-Glycosyltransferase/glycogen phosphorylase"/>
    <property type="match status" value="1"/>
</dbReference>
<dbReference type="EMBL" id="JBHSDK010000061">
    <property type="protein sequence ID" value="MFC4337871.1"/>
    <property type="molecule type" value="Genomic_DNA"/>
</dbReference>
<evidence type="ECO:0000259" key="3">
    <source>
        <dbReference type="Pfam" id="PF13439"/>
    </source>
</evidence>
<keyword evidence="5" id="KW-1185">Reference proteome</keyword>
<dbReference type="EC" id="2.4.-.-" evidence="4"/>
<dbReference type="CDD" id="cd03801">
    <property type="entry name" value="GT4_PimA-like"/>
    <property type="match status" value="1"/>
</dbReference>